<evidence type="ECO:0000256" key="13">
    <source>
        <dbReference type="ARBA" id="ARBA00047659"/>
    </source>
</evidence>
<dbReference type="OrthoDB" id="9808669at2"/>
<evidence type="ECO:0000313" key="19">
    <source>
        <dbReference type="Proteomes" id="UP000199081"/>
    </source>
</evidence>
<dbReference type="NCBIfam" id="NF005589">
    <property type="entry name" value="PRK07314.1"/>
    <property type="match status" value="1"/>
</dbReference>
<dbReference type="GO" id="GO:0005829">
    <property type="term" value="C:cytosol"/>
    <property type="evidence" value="ECO:0007669"/>
    <property type="project" value="TreeGrafter"/>
</dbReference>
<feature type="domain" description="Ketosynthase family 3 (KS3)" evidence="17">
    <location>
        <begin position="1"/>
        <end position="409"/>
    </location>
</feature>
<evidence type="ECO:0000256" key="11">
    <source>
        <dbReference type="ARBA" id="ARBA00024006"/>
    </source>
</evidence>
<dbReference type="NCBIfam" id="TIGR03150">
    <property type="entry name" value="fabF"/>
    <property type="match status" value="1"/>
</dbReference>
<evidence type="ECO:0000256" key="14">
    <source>
        <dbReference type="PIRNR" id="PIRNR000447"/>
    </source>
</evidence>
<comment type="function">
    <text evidence="11 14">Involved in the type II fatty acid elongation cycle. Catalyzes the elongation of a wide range of acyl-ACP by the addition of two carbons from malonyl-ACP to an acyl acceptor. Can efficiently catalyze the conversion of palmitoleoyl-ACP (cis-hexadec-9-enoyl-ACP) to cis-vaccenoyl-ACP (cis-octadec-11-enoyl-ACP), an essential step in the thermal regulation of fatty acid composition.</text>
</comment>
<evidence type="ECO:0000313" key="18">
    <source>
        <dbReference type="EMBL" id="SEK34694.1"/>
    </source>
</evidence>
<dbReference type="PANTHER" id="PTHR11712">
    <property type="entry name" value="POLYKETIDE SYNTHASE-RELATED"/>
    <property type="match status" value="1"/>
</dbReference>
<keyword evidence="9 14" id="KW-0275">Fatty acid biosynthesis</keyword>
<dbReference type="CDD" id="cd00834">
    <property type="entry name" value="KAS_I_II"/>
    <property type="match status" value="1"/>
</dbReference>
<evidence type="ECO:0000256" key="9">
    <source>
        <dbReference type="ARBA" id="ARBA00023160"/>
    </source>
</evidence>
<dbReference type="InterPro" id="IPR016039">
    <property type="entry name" value="Thiolase-like"/>
</dbReference>
<dbReference type="UniPathway" id="UPA00094"/>
<evidence type="ECO:0000256" key="4">
    <source>
        <dbReference type="ARBA" id="ARBA00014657"/>
    </source>
</evidence>
<comment type="similarity">
    <text evidence="2 14 16">Belongs to the thiolase-like superfamily. Beta-ketoacyl-ACP synthases family.</text>
</comment>
<evidence type="ECO:0000256" key="6">
    <source>
        <dbReference type="ARBA" id="ARBA00022679"/>
    </source>
</evidence>
<dbReference type="Pfam" id="PF02801">
    <property type="entry name" value="Ketoacyl-synt_C"/>
    <property type="match status" value="1"/>
</dbReference>
<dbReference type="SUPFAM" id="SSF53901">
    <property type="entry name" value="Thiolase-like"/>
    <property type="match status" value="2"/>
</dbReference>
<dbReference type="InterPro" id="IPR018201">
    <property type="entry name" value="Ketoacyl_synth_AS"/>
</dbReference>
<keyword evidence="19" id="KW-1185">Reference proteome</keyword>
<proteinExistence type="inferred from homology"/>
<dbReference type="EC" id="2.3.1.179" evidence="3 14"/>
<evidence type="ECO:0000256" key="7">
    <source>
        <dbReference type="ARBA" id="ARBA00022832"/>
    </source>
</evidence>
<evidence type="ECO:0000256" key="16">
    <source>
        <dbReference type="RuleBase" id="RU003694"/>
    </source>
</evidence>
<evidence type="ECO:0000256" key="8">
    <source>
        <dbReference type="ARBA" id="ARBA00023098"/>
    </source>
</evidence>
<dbReference type="InterPro" id="IPR020841">
    <property type="entry name" value="PKS_Beta-ketoAc_synthase_dom"/>
</dbReference>
<name>A0A1H7G9F6_9LACT</name>
<keyword evidence="10 14" id="KW-0012">Acyltransferase</keyword>
<keyword evidence="5 14" id="KW-0444">Lipid biosynthesis</keyword>
<accession>A0A1H7G9F6</accession>
<dbReference type="Gene3D" id="3.40.47.10">
    <property type="match status" value="2"/>
</dbReference>
<evidence type="ECO:0000256" key="1">
    <source>
        <dbReference type="ARBA" id="ARBA00005194"/>
    </source>
</evidence>
<dbReference type="AlphaFoldDB" id="A0A1H7G9F6"/>
<dbReference type="InterPro" id="IPR014031">
    <property type="entry name" value="Ketoacyl_synth_C"/>
</dbReference>
<keyword evidence="7" id="KW-0276">Fatty acid metabolism</keyword>
<dbReference type="PROSITE" id="PS52004">
    <property type="entry name" value="KS3_2"/>
    <property type="match status" value="1"/>
</dbReference>
<keyword evidence="6 14" id="KW-0808">Transferase</keyword>
<comment type="catalytic activity">
    <reaction evidence="13 14">
        <text>a fatty acyl-[ACP] + malonyl-[ACP] + H(+) = a 3-oxoacyl-[ACP] + holo-[ACP] + CO2</text>
        <dbReference type="Rhea" id="RHEA:22836"/>
        <dbReference type="Rhea" id="RHEA-COMP:9623"/>
        <dbReference type="Rhea" id="RHEA-COMP:9685"/>
        <dbReference type="Rhea" id="RHEA-COMP:9916"/>
        <dbReference type="Rhea" id="RHEA-COMP:14125"/>
        <dbReference type="ChEBI" id="CHEBI:15378"/>
        <dbReference type="ChEBI" id="CHEBI:16526"/>
        <dbReference type="ChEBI" id="CHEBI:64479"/>
        <dbReference type="ChEBI" id="CHEBI:78449"/>
        <dbReference type="ChEBI" id="CHEBI:78776"/>
        <dbReference type="ChEBI" id="CHEBI:138651"/>
    </reaction>
</comment>
<protein>
    <recommendedName>
        <fullName evidence="4 14">3-oxoacyl-[acyl-carrier-protein] synthase 2</fullName>
        <ecNumber evidence="3 14">2.3.1.179</ecNumber>
    </recommendedName>
</protein>
<dbReference type="GO" id="GO:0006633">
    <property type="term" value="P:fatty acid biosynthetic process"/>
    <property type="evidence" value="ECO:0007669"/>
    <property type="project" value="UniProtKB-UniRule"/>
</dbReference>
<evidence type="ECO:0000256" key="2">
    <source>
        <dbReference type="ARBA" id="ARBA00008467"/>
    </source>
</evidence>
<dbReference type="Proteomes" id="UP000199081">
    <property type="component" value="Unassembled WGS sequence"/>
</dbReference>
<gene>
    <name evidence="18" type="ORF">SAMN04488099_102100</name>
</gene>
<evidence type="ECO:0000256" key="10">
    <source>
        <dbReference type="ARBA" id="ARBA00023315"/>
    </source>
</evidence>
<dbReference type="PROSITE" id="PS00606">
    <property type="entry name" value="KS3_1"/>
    <property type="match status" value="1"/>
</dbReference>
<reference evidence="19" key="1">
    <citation type="submission" date="2016-10" db="EMBL/GenBank/DDBJ databases">
        <authorList>
            <person name="Varghese N."/>
            <person name="Submissions S."/>
        </authorList>
    </citation>
    <scope>NUCLEOTIDE SEQUENCE [LARGE SCALE GENOMIC DNA]</scope>
    <source>
        <strain evidence="19">DSM 19183</strain>
    </source>
</reference>
<comment type="pathway">
    <text evidence="1 14">Lipid metabolism; fatty acid biosynthesis.</text>
</comment>
<keyword evidence="8" id="KW-0443">Lipid metabolism</keyword>
<dbReference type="InterPro" id="IPR000794">
    <property type="entry name" value="Beta-ketoacyl_synthase"/>
</dbReference>
<comment type="catalytic activity">
    <reaction evidence="12 14">
        <text>(9Z)-hexadecenoyl-[ACP] + malonyl-[ACP] + H(+) = 3-oxo-(11Z)-octadecenoyl-[ACP] + holo-[ACP] + CO2</text>
        <dbReference type="Rhea" id="RHEA:55040"/>
        <dbReference type="Rhea" id="RHEA-COMP:9623"/>
        <dbReference type="Rhea" id="RHEA-COMP:9685"/>
        <dbReference type="Rhea" id="RHEA-COMP:10800"/>
        <dbReference type="Rhea" id="RHEA-COMP:14074"/>
        <dbReference type="ChEBI" id="CHEBI:15378"/>
        <dbReference type="ChEBI" id="CHEBI:16526"/>
        <dbReference type="ChEBI" id="CHEBI:64479"/>
        <dbReference type="ChEBI" id="CHEBI:78449"/>
        <dbReference type="ChEBI" id="CHEBI:83989"/>
        <dbReference type="ChEBI" id="CHEBI:138538"/>
        <dbReference type="EC" id="2.3.1.179"/>
    </reaction>
</comment>
<sequence>MERVVITGLGAITPLGNSVAEFWDGLKNGRNGIGPLTRFDGTAINVHVAGEVRDFEAKKVMDRKLAKRMDPFSQYGVAAALEAVRDSEIDMDAINADRMGVIVGSGIGGLNAMQDQIIKMHEKGLDRVAPFFVPMAIGNMVAGNISIATGAKGPNLSIVTACASGNNSIGEAYRNIKHGYAAIMLAGGAEASINEIGMSGFAALNALSTNEDPNAASTPFDKNRHGFVMGEGAGVLVLESLSSALKRKAKIYAEITGYGATGDSFHMTAPSPDGSGAARAMKQAMNEAGIKPADIGYINAHGTSTPANDSSETEAIKLALGEEAAANVAVSSTKSMTGHLLGGAGAIEAIASIKALQEGILPPTINLSTPDEDCDLDYVSNQPREKAIQYALNNSLGFGGHNAVTCFKKWEDKE</sequence>
<dbReference type="FunFam" id="3.40.47.10:FF:000009">
    <property type="entry name" value="3-oxoacyl-[acyl-carrier-protein] synthase 2"/>
    <property type="match status" value="1"/>
</dbReference>
<dbReference type="Pfam" id="PF00109">
    <property type="entry name" value="ketoacyl-synt"/>
    <property type="match status" value="1"/>
</dbReference>
<evidence type="ECO:0000259" key="17">
    <source>
        <dbReference type="PROSITE" id="PS52004"/>
    </source>
</evidence>
<dbReference type="RefSeq" id="WP_091478736.1">
    <property type="nucleotide sequence ID" value="NZ_BJYC01000003.1"/>
</dbReference>
<evidence type="ECO:0000256" key="3">
    <source>
        <dbReference type="ARBA" id="ARBA00012356"/>
    </source>
</evidence>
<dbReference type="GO" id="GO:0004315">
    <property type="term" value="F:3-oxoacyl-[acyl-carrier-protein] synthase activity"/>
    <property type="evidence" value="ECO:0007669"/>
    <property type="project" value="UniProtKB-UniRule"/>
</dbReference>
<dbReference type="STRING" id="426702.SAMN04488099_102100"/>
<dbReference type="SMART" id="SM00825">
    <property type="entry name" value="PKS_KS"/>
    <property type="match status" value="1"/>
</dbReference>
<dbReference type="PANTHER" id="PTHR11712:SF336">
    <property type="entry name" value="3-OXOACYL-[ACYL-CARRIER-PROTEIN] SYNTHASE, MITOCHONDRIAL"/>
    <property type="match status" value="1"/>
</dbReference>
<organism evidence="18 19">
    <name type="scientific">Alkalibacterium pelagium</name>
    <dbReference type="NCBI Taxonomy" id="426702"/>
    <lineage>
        <taxon>Bacteria</taxon>
        <taxon>Bacillati</taxon>
        <taxon>Bacillota</taxon>
        <taxon>Bacilli</taxon>
        <taxon>Lactobacillales</taxon>
        <taxon>Carnobacteriaceae</taxon>
        <taxon>Alkalibacterium</taxon>
    </lineage>
</organism>
<evidence type="ECO:0000256" key="5">
    <source>
        <dbReference type="ARBA" id="ARBA00022516"/>
    </source>
</evidence>
<evidence type="ECO:0000256" key="15">
    <source>
        <dbReference type="PIRSR" id="PIRSR000447-1"/>
    </source>
</evidence>
<feature type="active site" description="For beta-ketoacyl synthase activity" evidence="15">
    <location>
        <position position="162"/>
    </location>
</feature>
<dbReference type="PIRSF" id="PIRSF000447">
    <property type="entry name" value="KAS_II"/>
    <property type="match status" value="1"/>
</dbReference>
<dbReference type="InterPro" id="IPR017568">
    <property type="entry name" value="3-oxoacyl-ACP_synth-2"/>
</dbReference>
<evidence type="ECO:0000256" key="12">
    <source>
        <dbReference type="ARBA" id="ARBA00047318"/>
    </source>
</evidence>
<dbReference type="InterPro" id="IPR014030">
    <property type="entry name" value="Ketoacyl_synth_N"/>
</dbReference>
<dbReference type="EMBL" id="FNZU01000002">
    <property type="protein sequence ID" value="SEK34694.1"/>
    <property type="molecule type" value="Genomic_DNA"/>
</dbReference>